<proteinExistence type="predicted"/>
<evidence type="ECO:0000313" key="4">
    <source>
        <dbReference type="WBParaSite" id="HCON_00141240-00001"/>
    </source>
</evidence>
<feature type="region of interest" description="Disordered" evidence="1">
    <location>
        <begin position="505"/>
        <end position="524"/>
    </location>
</feature>
<dbReference type="Gene3D" id="2.20.100.10">
    <property type="entry name" value="Thrombospondin type-1 (TSP1) repeat"/>
    <property type="match status" value="1"/>
</dbReference>
<feature type="compositionally biased region" description="Low complexity" evidence="1">
    <location>
        <begin position="281"/>
        <end position="316"/>
    </location>
</feature>
<evidence type="ECO:0000259" key="2">
    <source>
        <dbReference type="SMART" id="SM01048"/>
    </source>
</evidence>
<accession>A0A7I4YTD1</accession>
<dbReference type="Pfam" id="PF01681">
    <property type="entry name" value="C6"/>
    <property type="match status" value="4"/>
</dbReference>
<name>A0A7I4YTD1_HAECO</name>
<feature type="compositionally biased region" description="Polar residues" evidence="1">
    <location>
        <begin position="181"/>
        <end position="244"/>
    </location>
</feature>
<reference evidence="4" key="1">
    <citation type="submission" date="2020-12" db="UniProtKB">
        <authorList>
            <consortium name="WormBaseParasite"/>
        </authorList>
    </citation>
    <scope>IDENTIFICATION</scope>
    <source>
        <strain evidence="4">MHco3</strain>
    </source>
</reference>
<sequence length="1178" mass="125001">PPSSTHMMESTTEAGETIYTTDEGMSSVDLIETRIPTTSPWEEDWSTTSGYGGEETVSTTVNGRFTTSPVETTTEATTDVGESMTPIWTDASEAVTLPTSLEPVEEITTATVESVDTSTAMETSTIESISDTETTEGERTSTTKMMSTMTTRYETTTETDFEGISSTEIGTTEVPPLHPVASTTEEITSGTTPLWESSTSEEVSANSQASTPRENTQGSTLAIESTSVETTQTEAISETSQIIEESTPAGELSSTGITAESPRSSRGSTVVIPPTYPVYHSSTTRTRMESTTAATVASTSTAEPLTTESTEGITTTDNLEETSTGPSSQTTAPVTITQRNTVASTFNTSPDGEIPSSLPTTTMEQTTDYELSTSGDFETSTSTAYQRTTPILTTADPGYIEPSLGTTSMPTSTDSETDMITPSTDFETMTPTLATTSATHESRPSEGPLPTTITTEKTPDTTESEWFTETSASALTTTTQEPPQEATTMLTSADPSTDEFITSSESFTESVFTPRPAERPSTKPSIETTEIDTYESTELSTATSASTLPETMSTTTTMTAPMTVASTTTVTTTTSAPLPTSTTLLRTTIDPGNCHLCRNMAAALINRPDSYDGMMVLDHTVDNKGCRIVKVDCVPTTADENATIFINGETAVATGVGSHLTNFSCNRDGKWIINDGVLVSNVSCSVQRKIDEGYPYPESTTVPTTTTTTTARPPGVEPCMSCPQLSVIPVGTGYRNGFTTLLSSTNGRCKTIELSCEGSNPDDDLALVISGTVFEQGIGALKTNLTCNDMMTWTTANGYAVPLVSCAIKIATTTTTTTAPTTITMPSTTTTTTSTTATTTTTAIPSLCNECANLQPVPVSQSDSTGQEYANGQLILDHYTDFSRCRVVVIKCSADSNYENATILFNGNIVVGSAPSRITTSLTCDQRGNWTRLQDAIKTTSCRVTKKSDSVTEPPFTTTTIASTTTTEMGSAPCSNCNRMLVTSVPPGYTNGFLTMNTFYTGACINVDLSCSAPDLVSEVALISSSGQELLRMGSRANISLSCNDQATWVSPSNVTVDNLSCAVATATTTSTTTTTEITTPSAEVTTGPSCSLSTWAEWREWSKCSDTCGSCGTRQRFRACNKARPDCLCEGTAYEKEVCNRAVCKYPRPAACCTGYTAASYQSQFYCMKTVSRPVVV</sequence>
<dbReference type="AlphaFoldDB" id="A0A7I4YTD1"/>
<dbReference type="InterPro" id="IPR000884">
    <property type="entry name" value="TSP1_rpt"/>
</dbReference>
<dbReference type="Proteomes" id="UP000025227">
    <property type="component" value="Unplaced"/>
</dbReference>
<dbReference type="SMART" id="SM01048">
    <property type="entry name" value="C6"/>
    <property type="match status" value="4"/>
</dbReference>
<feature type="compositionally biased region" description="Low complexity" evidence="1">
    <location>
        <begin position="122"/>
        <end position="132"/>
    </location>
</feature>
<feature type="domain" description="C6" evidence="2">
    <location>
        <begin position="974"/>
        <end position="1062"/>
    </location>
</feature>
<dbReference type="WBParaSite" id="HCON_00141240-00001">
    <property type="protein sequence ID" value="HCON_00141240-00001"/>
    <property type="gene ID" value="HCON_00141240"/>
</dbReference>
<dbReference type="InterPro" id="IPR002601">
    <property type="entry name" value="C6_domain"/>
</dbReference>
<dbReference type="PROSITE" id="PS50092">
    <property type="entry name" value="TSP1"/>
    <property type="match status" value="1"/>
</dbReference>
<dbReference type="SMART" id="SM00209">
    <property type="entry name" value="TSP1"/>
    <property type="match status" value="1"/>
</dbReference>
<feature type="compositionally biased region" description="Low complexity" evidence="1">
    <location>
        <begin position="428"/>
        <end position="439"/>
    </location>
</feature>
<dbReference type="Pfam" id="PF00090">
    <property type="entry name" value="TSP_1"/>
    <property type="match status" value="1"/>
</dbReference>
<dbReference type="PANTHER" id="PTHR31507">
    <property type="entry name" value="PROTEIN CBG15923"/>
    <property type="match status" value="1"/>
</dbReference>
<feature type="compositionally biased region" description="Polar residues" evidence="1">
    <location>
        <begin position="404"/>
        <end position="427"/>
    </location>
</feature>
<dbReference type="PANTHER" id="PTHR31507:SF12">
    <property type="entry name" value="C6 DOMAIN-CONTAINING PROTEIN"/>
    <property type="match status" value="1"/>
</dbReference>
<feature type="compositionally biased region" description="Low complexity" evidence="1">
    <location>
        <begin position="142"/>
        <end position="158"/>
    </location>
</feature>
<feature type="region of interest" description="Disordered" evidence="1">
    <location>
        <begin position="114"/>
        <end position="332"/>
    </location>
</feature>
<dbReference type="OrthoDB" id="5873713at2759"/>
<keyword evidence="3" id="KW-1185">Reference proteome</keyword>
<dbReference type="InterPro" id="IPR036383">
    <property type="entry name" value="TSP1_rpt_sf"/>
</dbReference>
<evidence type="ECO:0000256" key="1">
    <source>
        <dbReference type="SAM" id="MobiDB-lite"/>
    </source>
</evidence>
<feature type="domain" description="C6" evidence="2">
    <location>
        <begin position="848"/>
        <end position="942"/>
    </location>
</feature>
<dbReference type="SUPFAM" id="SSF82895">
    <property type="entry name" value="TSP-1 type 1 repeat"/>
    <property type="match status" value="1"/>
</dbReference>
<evidence type="ECO:0000313" key="3">
    <source>
        <dbReference type="Proteomes" id="UP000025227"/>
    </source>
</evidence>
<feature type="compositionally biased region" description="Polar residues" evidence="1">
    <location>
        <begin position="252"/>
        <end position="268"/>
    </location>
</feature>
<protein>
    <submittedName>
        <fullName evidence="4">SEA domain-containing protein</fullName>
    </submittedName>
</protein>
<feature type="compositionally biased region" description="Polar residues" evidence="1">
    <location>
        <begin position="321"/>
        <end position="332"/>
    </location>
</feature>
<feature type="region of interest" description="Disordered" evidence="1">
    <location>
        <begin position="394"/>
        <end position="466"/>
    </location>
</feature>
<organism evidence="3 4">
    <name type="scientific">Haemonchus contortus</name>
    <name type="common">Barber pole worm</name>
    <dbReference type="NCBI Taxonomy" id="6289"/>
    <lineage>
        <taxon>Eukaryota</taxon>
        <taxon>Metazoa</taxon>
        <taxon>Ecdysozoa</taxon>
        <taxon>Nematoda</taxon>
        <taxon>Chromadorea</taxon>
        <taxon>Rhabditida</taxon>
        <taxon>Rhabditina</taxon>
        <taxon>Rhabditomorpha</taxon>
        <taxon>Strongyloidea</taxon>
        <taxon>Trichostrongylidae</taxon>
        <taxon>Haemonchus</taxon>
    </lineage>
</organism>
<feature type="domain" description="C6" evidence="2">
    <location>
        <begin position="594"/>
        <end position="684"/>
    </location>
</feature>
<feature type="region of interest" description="Disordered" evidence="1">
    <location>
        <begin position="40"/>
        <end position="59"/>
    </location>
</feature>
<feature type="domain" description="C6" evidence="2">
    <location>
        <begin position="719"/>
        <end position="806"/>
    </location>
</feature>